<dbReference type="Gene3D" id="2.160.10.10">
    <property type="entry name" value="Hexapeptide repeat proteins"/>
    <property type="match status" value="1"/>
</dbReference>
<reference evidence="1" key="1">
    <citation type="submission" date="2019-03" db="EMBL/GenBank/DDBJ databases">
        <title>Single cell metagenomics reveals metabolic interactions within the superorganism composed of flagellate Streblomastix strix and complex community of Bacteroidetes bacteria on its surface.</title>
        <authorList>
            <person name="Treitli S.C."/>
            <person name="Kolisko M."/>
            <person name="Husnik F."/>
            <person name="Keeling P."/>
            <person name="Hampl V."/>
        </authorList>
    </citation>
    <scope>NUCLEOTIDE SEQUENCE</scope>
    <source>
        <strain evidence="1">STM</strain>
    </source>
</reference>
<sequence>MEVYIKKGNGSNIERLEFNLRSPEDKIYLTIGDDSIITGTINIERGHIEIGDRVLINEGTTFYCTNGISIGNDVGIAWGCTIADSNFHSIVSSERLKD</sequence>
<accession>A0A5J4QHL0</accession>
<name>A0A5J4QHL0_9ZZZZ</name>
<evidence type="ECO:0000313" key="1">
    <source>
        <dbReference type="EMBL" id="KAA6321396.1"/>
    </source>
</evidence>
<dbReference type="InterPro" id="IPR011004">
    <property type="entry name" value="Trimer_LpxA-like_sf"/>
</dbReference>
<dbReference type="AlphaFoldDB" id="A0A5J4QHL0"/>
<feature type="non-terminal residue" evidence="1">
    <location>
        <position position="98"/>
    </location>
</feature>
<proteinExistence type="predicted"/>
<dbReference type="EMBL" id="SNRY01003324">
    <property type="protein sequence ID" value="KAA6321396.1"/>
    <property type="molecule type" value="Genomic_DNA"/>
</dbReference>
<organism evidence="1">
    <name type="scientific">termite gut metagenome</name>
    <dbReference type="NCBI Taxonomy" id="433724"/>
    <lineage>
        <taxon>unclassified sequences</taxon>
        <taxon>metagenomes</taxon>
        <taxon>organismal metagenomes</taxon>
    </lineage>
</organism>
<protein>
    <submittedName>
        <fullName evidence="1">Uncharacterized protein</fullName>
    </submittedName>
</protein>
<dbReference type="SUPFAM" id="SSF51161">
    <property type="entry name" value="Trimeric LpxA-like enzymes"/>
    <property type="match status" value="1"/>
</dbReference>
<comment type="caution">
    <text evidence="1">The sequence shown here is derived from an EMBL/GenBank/DDBJ whole genome shotgun (WGS) entry which is preliminary data.</text>
</comment>
<gene>
    <name evidence="1" type="ORF">EZS27_028946</name>
</gene>